<keyword evidence="9 16" id="KW-0547">Nucleotide-binding</keyword>
<comment type="similarity">
    <text evidence="14 16">Belongs to the type III pantothenate kinase family.</text>
</comment>
<evidence type="ECO:0000256" key="16">
    <source>
        <dbReference type="HAMAP-Rule" id="MF_01274"/>
    </source>
</evidence>
<dbReference type="GO" id="GO:0004594">
    <property type="term" value="F:pantothenate kinase activity"/>
    <property type="evidence" value="ECO:0007669"/>
    <property type="project" value="UniProtKB-UniRule"/>
</dbReference>
<comment type="cofactor">
    <cofactor evidence="16">
        <name>NH4(+)</name>
        <dbReference type="ChEBI" id="CHEBI:28938"/>
    </cofactor>
    <cofactor evidence="16">
        <name>K(+)</name>
        <dbReference type="ChEBI" id="CHEBI:29103"/>
    </cofactor>
    <text evidence="16">A monovalent cation. Ammonium or potassium.</text>
</comment>
<comment type="function">
    <text evidence="16">Catalyzes the phosphorylation of pantothenate (Pan), the first step in CoA biosynthesis.</text>
</comment>
<feature type="binding site" evidence="16">
    <location>
        <position position="131"/>
    </location>
    <ligand>
        <name>ATP</name>
        <dbReference type="ChEBI" id="CHEBI:30616"/>
    </ligand>
</feature>
<keyword evidence="10 16" id="KW-0418">Kinase</keyword>
<dbReference type="PANTHER" id="PTHR34265:SF1">
    <property type="entry name" value="TYPE III PANTOTHENATE KINASE"/>
    <property type="match status" value="1"/>
</dbReference>
<dbReference type="Gene3D" id="3.30.420.40">
    <property type="match status" value="2"/>
</dbReference>
<dbReference type="SUPFAM" id="SSF53067">
    <property type="entry name" value="Actin-like ATPase domain"/>
    <property type="match status" value="2"/>
</dbReference>
<dbReference type="GO" id="GO:0005524">
    <property type="term" value="F:ATP binding"/>
    <property type="evidence" value="ECO:0007669"/>
    <property type="project" value="UniProtKB-UniRule"/>
</dbReference>
<evidence type="ECO:0000313" key="17">
    <source>
        <dbReference type="EMBL" id="HJB59017.1"/>
    </source>
</evidence>
<comment type="caution">
    <text evidence="16">Lacks conserved residue(s) required for the propagation of feature annotation.</text>
</comment>
<comment type="subunit">
    <text evidence="5 16">Homodimer.</text>
</comment>
<dbReference type="NCBIfam" id="TIGR00671">
    <property type="entry name" value="baf"/>
    <property type="match status" value="1"/>
</dbReference>
<comment type="caution">
    <text evidence="17">The sequence shown here is derived from an EMBL/GenBank/DDBJ whole genome shotgun (WGS) entry which is preliminary data.</text>
</comment>
<dbReference type="HAMAP" id="MF_01274">
    <property type="entry name" value="Pantothen_kinase_3"/>
    <property type="match status" value="1"/>
</dbReference>
<comment type="cofactor">
    <cofactor evidence="2">
        <name>K(+)</name>
        <dbReference type="ChEBI" id="CHEBI:29103"/>
    </cofactor>
</comment>
<comment type="pathway">
    <text evidence="4 16">Cofactor biosynthesis; coenzyme A biosynthesis; CoA from (R)-pantothenate: step 1/5.</text>
</comment>
<evidence type="ECO:0000256" key="2">
    <source>
        <dbReference type="ARBA" id="ARBA00001958"/>
    </source>
</evidence>
<evidence type="ECO:0000256" key="1">
    <source>
        <dbReference type="ARBA" id="ARBA00001206"/>
    </source>
</evidence>
<dbReference type="GO" id="GO:0005737">
    <property type="term" value="C:cytoplasm"/>
    <property type="evidence" value="ECO:0007669"/>
    <property type="project" value="UniProtKB-SubCell"/>
</dbReference>
<name>A0A9D2MEN2_9FIRM</name>
<evidence type="ECO:0000256" key="15">
    <source>
        <dbReference type="ARBA" id="ARBA00040883"/>
    </source>
</evidence>
<evidence type="ECO:0000313" key="18">
    <source>
        <dbReference type="Proteomes" id="UP000824211"/>
    </source>
</evidence>
<feature type="binding site" evidence="16">
    <location>
        <begin position="6"/>
        <end position="13"/>
    </location>
    <ligand>
        <name>ATP</name>
        <dbReference type="ChEBI" id="CHEBI:30616"/>
    </ligand>
</feature>
<dbReference type="InterPro" id="IPR004619">
    <property type="entry name" value="Type_III_PanK"/>
</dbReference>
<gene>
    <name evidence="16" type="primary">coaX</name>
    <name evidence="17" type="ORF">H9771_05080</name>
</gene>
<evidence type="ECO:0000256" key="14">
    <source>
        <dbReference type="ARBA" id="ARBA00038036"/>
    </source>
</evidence>
<evidence type="ECO:0000256" key="13">
    <source>
        <dbReference type="ARBA" id="ARBA00022993"/>
    </source>
</evidence>
<accession>A0A9D2MEN2</accession>
<reference evidence="17" key="2">
    <citation type="submission" date="2021-04" db="EMBL/GenBank/DDBJ databases">
        <authorList>
            <person name="Gilroy R."/>
        </authorList>
    </citation>
    <scope>NUCLEOTIDE SEQUENCE</scope>
    <source>
        <strain evidence="17">ChiHjej9B8-13557</strain>
    </source>
</reference>
<dbReference type="Pfam" id="PF03309">
    <property type="entry name" value="Pan_kinase"/>
    <property type="match status" value="1"/>
</dbReference>
<keyword evidence="12 16" id="KW-0630">Potassium</keyword>
<organism evidence="17 18">
    <name type="scientific">Candidatus Faecalibacterium faecipullorum</name>
    <dbReference type="NCBI Taxonomy" id="2838578"/>
    <lineage>
        <taxon>Bacteria</taxon>
        <taxon>Bacillati</taxon>
        <taxon>Bacillota</taxon>
        <taxon>Clostridia</taxon>
        <taxon>Eubacteriales</taxon>
        <taxon>Oscillospiraceae</taxon>
        <taxon>Faecalibacterium</taxon>
    </lineage>
</organism>
<evidence type="ECO:0000256" key="11">
    <source>
        <dbReference type="ARBA" id="ARBA00022840"/>
    </source>
</evidence>
<evidence type="ECO:0000256" key="6">
    <source>
        <dbReference type="ARBA" id="ARBA00012102"/>
    </source>
</evidence>
<dbReference type="Proteomes" id="UP000824211">
    <property type="component" value="Unassembled WGS sequence"/>
</dbReference>
<keyword evidence="13 16" id="KW-0173">Coenzyme A biosynthesis</keyword>
<reference evidence="17" key="1">
    <citation type="journal article" date="2021" name="PeerJ">
        <title>Extensive microbial diversity within the chicken gut microbiome revealed by metagenomics and culture.</title>
        <authorList>
            <person name="Gilroy R."/>
            <person name="Ravi A."/>
            <person name="Getino M."/>
            <person name="Pursley I."/>
            <person name="Horton D.L."/>
            <person name="Alikhan N.F."/>
            <person name="Baker D."/>
            <person name="Gharbi K."/>
            <person name="Hall N."/>
            <person name="Watson M."/>
            <person name="Adriaenssens E.M."/>
            <person name="Foster-Nyarko E."/>
            <person name="Jarju S."/>
            <person name="Secka A."/>
            <person name="Antonio M."/>
            <person name="Oren A."/>
            <person name="Chaudhuri R.R."/>
            <person name="La Ragione R."/>
            <person name="Hildebrand F."/>
            <person name="Pallen M.J."/>
        </authorList>
    </citation>
    <scope>NUCLEOTIDE SEQUENCE</scope>
    <source>
        <strain evidence="17">ChiHjej9B8-13557</strain>
    </source>
</reference>
<feature type="binding site" evidence="16">
    <location>
        <position position="185"/>
    </location>
    <ligand>
        <name>substrate</name>
    </ligand>
</feature>
<dbReference type="CDD" id="cd24015">
    <property type="entry name" value="ASKHA_NBD_PanK-III"/>
    <property type="match status" value="1"/>
</dbReference>
<evidence type="ECO:0000256" key="4">
    <source>
        <dbReference type="ARBA" id="ARBA00005225"/>
    </source>
</evidence>
<dbReference type="InterPro" id="IPR043129">
    <property type="entry name" value="ATPase_NBD"/>
</dbReference>
<evidence type="ECO:0000256" key="7">
    <source>
        <dbReference type="ARBA" id="ARBA00022490"/>
    </source>
</evidence>
<dbReference type="EC" id="2.7.1.33" evidence="6 16"/>
<evidence type="ECO:0000256" key="9">
    <source>
        <dbReference type="ARBA" id="ARBA00022741"/>
    </source>
</evidence>
<keyword evidence="8 16" id="KW-0808">Transferase</keyword>
<dbReference type="PANTHER" id="PTHR34265">
    <property type="entry name" value="TYPE III PANTOTHENATE KINASE"/>
    <property type="match status" value="1"/>
</dbReference>
<evidence type="ECO:0000256" key="3">
    <source>
        <dbReference type="ARBA" id="ARBA00004496"/>
    </source>
</evidence>
<proteinExistence type="inferred from homology"/>
<comment type="catalytic activity">
    <reaction evidence="1 16">
        <text>(R)-pantothenate + ATP = (R)-4'-phosphopantothenate + ADP + H(+)</text>
        <dbReference type="Rhea" id="RHEA:16373"/>
        <dbReference type="ChEBI" id="CHEBI:10986"/>
        <dbReference type="ChEBI" id="CHEBI:15378"/>
        <dbReference type="ChEBI" id="CHEBI:29032"/>
        <dbReference type="ChEBI" id="CHEBI:30616"/>
        <dbReference type="ChEBI" id="CHEBI:456216"/>
        <dbReference type="EC" id="2.7.1.33"/>
    </reaction>
</comment>
<evidence type="ECO:0000256" key="5">
    <source>
        <dbReference type="ARBA" id="ARBA00011738"/>
    </source>
</evidence>
<comment type="subcellular location">
    <subcellularLocation>
        <location evidence="3 16">Cytoplasm</location>
    </subcellularLocation>
</comment>
<evidence type="ECO:0000256" key="12">
    <source>
        <dbReference type="ARBA" id="ARBA00022958"/>
    </source>
</evidence>
<dbReference type="AlphaFoldDB" id="A0A9D2MEN2"/>
<keyword evidence="11 16" id="KW-0067">ATP-binding</keyword>
<dbReference type="EMBL" id="DWXX01000089">
    <property type="protein sequence ID" value="HJB59017.1"/>
    <property type="molecule type" value="Genomic_DNA"/>
</dbReference>
<evidence type="ECO:0000256" key="8">
    <source>
        <dbReference type="ARBA" id="ARBA00022679"/>
    </source>
</evidence>
<dbReference type="GO" id="GO:0015937">
    <property type="term" value="P:coenzyme A biosynthetic process"/>
    <property type="evidence" value="ECO:0007669"/>
    <property type="project" value="UniProtKB-UniRule"/>
</dbReference>
<sequence>MILTVNIGNTHITAAAYSNGALDFSGKLSAAPSTADEYAIRLIHLLTLHRSDPARIEGVILASVVPALTGRMIDALRMLTPVRIMTVGPGLKSGLKLRLDQPAQLGAELLCGVVAAMAEGAPPMAVIFSDTALSIMGVNAQKELVGGVILPGPQLSMASLVQNTAQLPQVDLTAPAPASVLGRNTAACLQGGLLLGTACMLDGLAERFRAELGPATTFYATGALPANLRDACRTPILYRENLVTDGLYRIWLRNRKG</sequence>
<protein>
    <recommendedName>
        <fullName evidence="15 16">Type III pantothenate kinase</fullName>
        <ecNumber evidence="6 16">2.7.1.33</ecNumber>
    </recommendedName>
    <alternativeName>
        <fullName evidence="16">PanK-III</fullName>
    </alternativeName>
    <alternativeName>
        <fullName evidence="16">Pantothenic acid kinase</fullName>
    </alternativeName>
</protein>
<evidence type="ECO:0000256" key="10">
    <source>
        <dbReference type="ARBA" id="ARBA00022777"/>
    </source>
</evidence>
<keyword evidence="7 16" id="KW-0963">Cytoplasm</keyword>